<evidence type="ECO:0000313" key="8">
    <source>
        <dbReference type="EMBL" id="PIR87051.1"/>
    </source>
</evidence>
<dbReference type="InterPro" id="IPR005717">
    <property type="entry name" value="Ribosomal_uS7_bac/org-type"/>
</dbReference>
<evidence type="ECO:0000256" key="5">
    <source>
        <dbReference type="ARBA" id="ARBA00023274"/>
    </source>
</evidence>
<keyword evidence="2 6" id="KW-0699">rRNA-binding</keyword>
<dbReference type="SUPFAM" id="SSF47973">
    <property type="entry name" value="Ribosomal protein S7"/>
    <property type="match status" value="1"/>
</dbReference>
<evidence type="ECO:0000256" key="6">
    <source>
        <dbReference type="HAMAP-Rule" id="MF_00480"/>
    </source>
</evidence>
<keyword evidence="5 6" id="KW-0687">Ribonucleoprotein</keyword>
<dbReference type="GO" id="GO:0000049">
    <property type="term" value="F:tRNA binding"/>
    <property type="evidence" value="ECO:0007669"/>
    <property type="project" value="UniProtKB-UniRule"/>
</dbReference>
<dbReference type="InterPro" id="IPR000235">
    <property type="entry name" value="Ribosomal_uS7"/>
</dbReference>
<keyword evidence="6" id="KW-0820">tRNA-binding</keyword>
<name>A0A2H0UKX8_9BACT</name>
<protein>
    <recommendedName>
        <fullName evidence="6">Small ribosomal subunit protein uS7</fullName>
    </recommendedName>
</protein>
<dbReference type="PANTHER" id="PTHR11205">
    <property type="entry name" value="RIBOSOMAL PROTEIN S7"/>
    <property type="match status" value="1"/>
</dbReference>
<dbReference type="HAMAP" id="MF_00480_B">
    <property type="entry name" value="Ribosomal_uS7_B"/>
    <property type="match status" value="1"/>
</dbReference>
<dbReference type="GO" id="GO:0015935">
    <property type="term" value="C:small ribosomal subunit"/>
    <property type="evidence" value="ECO:0007669"/>
    <property type="project" value="InterPro"/>
</dbReference>
<dbReference type="GO" id="GO:0019843">
    <property type="term" value="F:rRNA binding"/>
    <property type="evidence" value="ECO:0007669"/>
    <property type="project" value="UniProtKB-UniRule"/>
</dbReference>
<dbReference type="InterPro" id="IPR036823">
    <property type="entry name" value="Ribosomal_uS7_dom_sf"/>
</dbReference>
<gene>
    <name evidence="6" type="primary">rpsG</name>
    <name evidence="8" type="ORF">COU11_02375</name>
</gene>
<evidence type="ECO:0000259" key="7">
    <source>
        <dbReference type="Pfam" id="PF00177"/>
    </source>
</evidence>
<comment type="caution">
    <text evidence="8">The sequence shown here is derived from an EMBL/GenBank/DDBJ whole genome shotgun (WGS) entry which is preliminary data.</text>
</comment>
<keyword evidence="4 6" id="KW-0689">Ribosomal protein</keyword>
<evidence type="ECO:0000256" key="3">
    <source>
        <dbReference type="ARBA" id="ARBA00022884"/>
    </source>
</evidence>
<accession>A0A2H0UKX8</accession>
<organism evidence="8 9">
    <name type="scientific">Candidatus Harrisonbacteria bacterium CG10_big_fil_rev_8_21_14_0_10_49_15</name>
    <dbReference type="NCBI Taxonomy" id="1974587"/>
    <lineage>
        <taxon>Bacteria</taxon>
        <taxon>Candidatus Harrisoniibacteriota</taxon>
    </lineage>
</organism>
<evidence type="ECO:0000313" key="9">
    <source>
        <dbReference type="Proteomes" id="UP000229526"/>
    </source>
</evidence>
<comment type="subunit">
    <text evidence="6">Part of the 30S ribosomal subunit. Contacts proteins S9 and S11.</text>
</comment>
<proteinExistence type="inferred from homology"/>
<dbReference type="AlphaFoldDB" id="A0A2H0UKX8"/>
<dbReference type="Proteomes" id="UP000229526">
    <property type="component" value="Unassembled WGS sequence"/>
</dbReference>
<evidence type="ECO:0000256" key="4">
    <source>
        <dbReference type="ARBA" id="ARBA00022980"/>
    </source>
</evidence>
<dbReference type="Gene3D" id="1.10.455.10">
    <property type="entry name" value="Ribosomal protein S7 domain"/>
    <property type="match status" value="1"/>
</dbReference>
<evidence type="ECO:0000256" key="1">
    <source>
        <dbReference type="ARBA" id="ARBA00007151"/>
    </source>
</evidence>
<dbReference type="GO" id="GO:0006412">
    <property type="term" value="P:translation"/>
    <property type="evidence" value="ECO:0007669"/>
    <property type="project" value="UniProtKB-UniRule"/>
</dbReference>
<dbReference type="CDD" id="cd14869">
    <property type="entry name" value="uS7_Bacteria"/>
    <property type="match status" value="1"/>
</dbReference>
<dbReference type="InterPro" id="IPR023798">
    <property type="entry name" value="Ribosomal_uS7_dom"/>
</dbReference>
<evidence type="ECO:0000256" key="2">
    <source>
        <dbReference type="ARBA" id="ARBA00022730"/>
    </source>
</evidence>
<comment type="function">
    <text evidence="6">One of the primary rRNA binding proteins, it binds directly to 16S rRNA where it nucleates assembly of the head domain of the 30S subunit. Is located at the subunit interface close to the decoding center, probably blocks exit of the E-site tRNA.</text>
</comment>
<dbReference type="FunFam" id="1.10.455.10:FF:000001">
    <property type="entry name" value="30S ribosomal protein S7"/>
    <property type="match status" value="1"/>
</dbReference>
<comment type="similarity">
    <text evidence="1 6">Belongs to the universal ribosomal protein uS7 family.</text>
</comment>
<dbReference type="PIRSF" id="PIRSF002122">
    <property type="entry name" value="RPS7p_RPS7a_RPS5e_RPS7o"/>
    <property type="match status" value="1"/>
</dbReference>
<dbReference type="EMBL" id="PFBD01000020">
    <property type="protein sequence ID" value="PIR87051.1"/>
    <property type="molecule type" value="Genomic_DNA"/>
</dbReference>
<sequence length="155" mass="17551">MRKKRNHERHYKPDMKHGNLALGRFINVLMHDGKKSVAEQLIYDAFAIINEQTKEEPVEVFQKAIDNAMPAVEVASKRVGGANYQVPREVRPERKFMLATRWIIGAARAKSGSPMSKRLADELIAAANNDGAAIKKKQDVHRMAEANRAFAHFSW</sequence>
<reference evidence="9" key="1">
    <citation type="submission" date="2017-09" db="EMBL/GenBank/DDBJ databases">
        <title>Depth-based differentiation of microbial function through sediment-hosted aquifers and enrichment of novel symbionts in the deep terrestrial subsurface.</title>
        <authorList>
            <person name="Probst A.J."/>
            <person name="Ladd B."/>
            <person name="Jarett J.K."/>
            <person name="Geller-Mcgrath D.E."/>
            <person name="Sieber C.M.K."/>
            <person name="Emerson J.B."/>
            <person name="Anantharaman K."/>
            <person name="Thomas B.C."/>
            <person name="Malmstrom R."/>
            <person name="Stieglmeier M."/>
            <person name="Klingl A."/>
            <person name="Woyke T."/>
            <person name="Ryan C.M."/>
            <person name="Banfield J.F."/>
        </authorList>
    </citation>
    <scope>NUCLEOTIDE SEQUENCE [LARGE SCALE GENOMIC DNA]</scope>
</reference>
<dbReference type="GO" id="GO:0003735">
    <property type="term" value="F:structural constituent of ribosome"/>
    <property type="evidence" value="ECO:0007669"/>
    <property type="project" value="InterPro"/>
</dbReference>
<keyword evidence="3 6" id="KW-0694">RNA-binding</keyword>
<dbReference type="NCBIfam" id="TIGR01029">
    <property type="entry name" value="rpsG_bact"/>
    <property type="match status" value="1"/>
</dbReference>
<dbReference type="Pfam" id="PF00177">
    <property type="entry name" value="Ribosomal_S7"/>
    <property type="match status" value="1"/>
</dbReference>
<feature type="domain" description="Small ribosomal subunit protein uS7" evidence="7">
    <location>
        <begin position="1"/>
        <end position="148"/>
    </location>
</feature>